<comment type="caution">
    <text evidence="10">The sequence shown here is derived from an EMBL/GenBank/DDBJ whole genome shotgun (WGS) entry which is preliminary data.</text>
</comment>
<dbReference type="EMBL" id="MAYS01000558">
    <property type="protein sequence ID" value="OFC59623.1"/>
    <property type="molecule type" value="Genomic_DNA"/>
</dbReference>
<dbReference type="GO" id="GO:0004523">
    <property type="term" value="F:RNA-DNA hybrid ribonuclease activity"/>
    <property type="evidence" value="ECO:0007669"/>
    <property type="project" value="UniProtKB-EC"/>
</dbReference>
<evidence type="ECO:0000256" key="1">
    <source>
        <dbReference type="ARBA" id="ARBA00000077"/>
    </source>
</evidence>
<dbReference type="Gene3D" id="3.30.420.10">
    <property type="entry name" value="Ribonuclease H-like superfamily/Ribonuclease H"/>
    <property type="match status" value="1"/>
</dbReference>
<sequence length="455" mass="51588">MDARVKKAATALYTCKRMVGPKWGLTPRVAYWLYTAVVRPIMTYGILVWWPVMEKKYAVKRMESIQRAASICISGALRTTPSQALNVILHLLPTDLFCKQVAAKSALRLRESSQLVACNKGHSRILSIFPFLPKTTDFHNPIERKLNSVHNIAFPTREEWKRGEVDRNTGISIYTDGSKLDHRVGGGVFCATLNTNIAFRLPDHCSVFQAEITAIKESLVVLTKSVLTTRSIYIYTDSQAALKSLKSPMVSSKLVKECLDLLEDLTSYFTINLQWVPGHSDIPGNCEADELARIGTTLQLTSEKEGIFMPLATCKHLISEHVINIAESRWRQSITCSTSRLTWQEWSVSRTNRLLKFKRNDIRTLIGVLTGHCLIGRHASRLGVPYNDYCRSCQEVEEEETVKHLLCECTALYRKRIATIGRGFLDDVSEVAQIKLFVLMKFIRSTGWFREEPIE</sequence>
<dbReference type="PROSITE" id="PS50879">
    <property type="entry name" value="RNASE_H_1"/>
    <property type="match status" value="1"/>
</dbReference>
<evidence type="ECO:0000256" key="4">
    <source>
        <dbReference type="ARBA" id="ARBA00022722"/>
    </source>
</evidence>
<keyword evidence="8" id="KW-1133">Transmembrane helix</keyword>
<dbReference type="PANTHER" id="PTHR10642">
    <property type="entry name" value="RIBONUCLEASE H1"/>
    <property type="match status" value="1"/>
</dbReference>
<dbReference type="InterPro" id="IPR050092">
    <property type="entry name" value="RNase_H"/>
</dbReference>
<keyword evidence="6" id="KW-0255">Endonuclease</keyword>
<feature type="transmembrane region" description="Helical" evidence="8">
    <location>
        <begin position="31"/>
        <end position="52"/>
    </location>
</feature>
<protein>
    <recommendedName>
        <fullName evidence="3">ribonuclease H</fullName>
        <ecNumber evidence="3">3.1.26.4</ecNumber>
    </recommendedName>
</protein>
<gene>
    <name evidence="10" type="ORF">BBW68_14995</name>
</gene>
<feature type="domain" description="RNase H type-1" evidence="9">
    <location>
        <begin position="167"/>
        <end position="297"/>
    </location>
</feature>
<keyword evidence="4" id="KW-0540">Nuclease</keyword>
<keyword evidence="8" id="KW-0812">Transmembrane</keyword>
<accession>A0A1E7YVD4</accession>
<dbReference type="SUPFAM" id="SSF53098">
    <property type="entry name" value="Ribonuclease H-like"/>
    <property type="match status" value="1"/>
</dbReference>
<proteinExistence type="inferred from homology"/>
<dbReference type="GO" id="GO:0046872">
    <property type="term" value="F:metal ion binding"/>
    <property type="evidence" value="ECO:0007669"/>
    <property type="project" value="UniProtKB-KW"/>
</dbReference>
<keyword evidence="7" id="KW-0378">Hydrolase</keyword>
<evidence type="ECO:0000256" key="3">
    <source>
        <dbReference type="ARBA" id="ARBA00012180"/>
    </source>
</evidence>
<evidence type="ECO:0000256" key="2">
    <source>
        <dbReference type="ARBA" id="ARBA00005300"/>
    </source>
</evidence>
<evidence type="ECO:0000313" key="10">
    <source>
        <dbReference type="EMBL" id="OFC59623.1"/>
    </source>
</evidence>
<dbReference type="EC" id="3.1.26.4" evidence="3"/>
<evidence type="ECO:0000256" key="5">
    <source>
        <dbReference type="ARBA" id="ARBA00022723"/>
    </source>
</evidence>
<evidence type="ECO:0000313" key="11">
    <source>
        <dbReference type="Proteomes" id="UP000243534"/>
    </source>
</evidence>
<keyword evidence="8" id="KW-0472">Membrane</keyword>
<dbReference type="PANTHER" id="PTHR10642:SF26">
    <property type="entry name" value="RIBONUCLEASE H1"/>
    <property type="match status" value="1"/>
</dbReference>
<comment type="similarity">
    <text evidence="2">Belongs to the RNase H family.</text>
</comment>
<dbReference type="InterPro" id="IPR036397">
    <property type="entry name" value="RNaseH_sf"/>
</dbReference>
<dbReference type="InterPro" id="IPR002156">
    <property type="entry name" value="RNaseH_domain"/>
</dbReference>
<dbReference type="GO" id="GO:0043137">
    <property type="term" value="P:DNA replication, removal of RNA primer"/>
    <property type="evidence" value="ECO:0007669"/>
    <property type="project" value="TreeGrafter"/>
</dbReference>
<name>A0A1E7YVD4_9GAMM</name>
<comment type="catalytic activity">
    <reaction evidence="1">
        <text>Endonucleolytic cleavage to 5'-phosphomonoester.</text>
        <dbReference type="EC" id="3.1.26.4"/>
    </reaction>
</comment>
<keyword evidence="5" id="KW-0479">Metal-binding</keyword>
<dbReference type="Proteomes" id="UP000243534">
    <property type="component" value="Unassembled WGS sequence"/>
</dbReference>
<dbReference type="GO" id="GO:0003676">
    <property type="term" value="F:nucleic acid binding"/>
    <property type="evidence" value="ECO:0007669"/>
    <property type="project" value="InterPro"/>
</dbReference>
<evidence type="ECO:0000256" key="7">
    <source>
        <dbReference type="ARBA" id="ARBA00022801"/>
    </source>
</evidence>
<dbReference type="InterPro" id="IPR012337">
    <property type="entry name" value="RNaseH-like_sf"/>
</dbReference>
<organism evidence="10 11">
    <name type="scientific">Candidatus Erwinia dacicola</name>
    <dbReference type="NCBI Taxonomy" id="252393"/>
    <lineage>
        <taxon>Bacteria</taxon>
        <taxon>Pseudomonadati</taxon>
        <taxon>Pseudomonadota</taxon>
        <taxon>Gammaproteobacteria</taxon>
        <taxon>Enterobacterales</taxon>
        <taxon>Erwiniaceae</taxon>
        <taxon>Erwinia</taxon>
    </lineage>
</organism>
<dbReference type="Pfam" id="PF00075">
    <property type="entry name" value="RNase_H"/>
    <property type="match status" value="1"/>
</dbReference>
<evidence type="ECO:0000256" key="8">
    <source>
        <dbReference type="SAM" id="Phobius"/>
    </source>
</evidence>
<evidence type="ECO:0000256" key="6">
    <source>
        <dbReference type="ARBA" id="ARBA00022759"/>
    </source>
</evidence>
<dbReference type="CDD" id="cd09276">
    <property type="entry name" value="Rnase_HI_RT_non_LTR"/>
    <property type="match status" value="1"/>
</dbReference>
<dbReference type="AlphaFoldDB" id="A0A1E7YVD4"/>
<reference evidence="10 11" key="1">
    <citation type="submission" date="2016-07" db="EMBL/GenBank/DDBJ databases">
        <authorList>
            <person name="Yuval B."/>
        </authorList>
    </citation>
    <scope>NUCLEOTIDE SEQUENCE [LARGE SCALE GENOMIC DNA]</scope>
    <source>
        <strain evidence="10 11">IL</strain>
    </source>
</reference>
<evidence type="ECO:0000259" key="9">
    <source>
        <dbReference type="PROSITE" id="PS50879"/>
    </source>
</evidence>